<dbReference type="Proteomes" id="UP000182811">
    <property type="component" value="Unassembled WGS sequence"/>
</dbReference>
<dbReference type="OrthoDB" id="1806890at2"/>
<reference evidence="1 2" key="1">
    <citation type="submission" date="2016-08" db="EMBL/GenBank/DDBJ databases">
        <title>Genome-based comparison of Moorella thermoacetic strains.</title>
        <authorList>
            <person name="Poehlein A."/>
            <person name="Bengelsdorf F.R."/>
            <person name="Esser C."/>
            <person name="Duerre P."/>
            <person name="Daniel R."/>
        </authorList>
    </citation>
    <scope>NUCLEOTIDE SEQUENCE [LARGE SCALE GENOMIC DNA]</scope>
    <source>
        <strain evidence="1 2">DSM 21394</strain>
    </source>
</reference>
<name>A0A1J5NND2_NEOTH</name>
<comment type="caution">
    <text evidence="1">The sequence shown here is derived from an EMBL/GenBank/DDBJ whole genome shotgun (WGS) entry which is preliminary data.</text>
</comment>
<dbReference type="AlphaFoldDB" id="A0A1J5NND2"/>
<sequence>MPKNLKAKAEEMLEILEEAFPEGVPTGEIARRLFNRAGMEEKAKVYRLARSLRDQGHMVYGLGGVYYLCTPQKLRLVGEQRSAYLMGAIGGIVVLLRKAESMIAELPEFERGELVASFMDLRERLKESLLRMASGL</sequence>
<evidence type="ECO:0000313" key="2">
    <source>
        <dbReference type="Proteomes" id="UP000182811"/>
    </source>
</evidence>
<gene>
    <name evidence="1" type="ORF">MOTE_10400</name>
</gene>
<evidence type="ECO:0000313" key="1">
    <source>
        <dbReference type="EMBL" id="OIQ59784.1"/>
    </source>
</evidence>
<accession>A0A1J5NND2</accession>
<proteinExistence type="predicted"/>
<organism evidence="1 2">
    <name type="scientific">Neomoorella thermoacetica</name>
    <name type="common">Clostridium thermoaceticum</name>
    <dbReference type="NCBI Taxonomy" id="1525"/>
    <lineage>
        <taxon>Bacteria</taxon>
        <taxon>Bacillati</taxon>
        <taxon>Bacillota</taxon>
        <taxon>Clostridia</taxon>
        <taxon>Neomoorellales</taxon>
        <taxon>Neomoorellaceae</taxon>
        <taxon>Neomoorella</taxon>
    </lineage>
</organism>
<dbReference type="EMBL" id="MDDC01000007">
    <property type="protein sequence ID" value="OIQ59784.1"/>
    <property type="molecule type" value="Genomic_DNA"/>
</dbReference>
<protein>
    <submittedName>
        <fullName evidence="1">Uncharacterized protein</fullName>
    </submittedName>
</protein>